<dbReference type="EMBL" id="JAINWA010000003">
    <property type="protein sequence ID" value="MCD1654983.1"/>
    <property type="molecule type" value="Genomic_DNA"/>
</dbReference>
<dbReference type="InterPro" id="IPR004843">
    <property type="entry name" value="Calcineurin-like_PHP"/>
</dbReference>
<accession>A0AAE3EK69</accession>
<dbReference type="SUPFAM" id="SSF56300">
    <property type="entry name" value="Metallo-dependent phosphatases"/>
    <property type="match status" value="1"/>
</dbReference>
<dbReference type="InterPro" id="IPR029052">
    <property type="entry name" value="Metallo-depent_PP-like"/>
</dbReference>
<evidence type="ECO:0000256" key="1">
    <source>
        <dbReference type="SAM" id="Coils"/>
    </source>
</evidence>
<evidence type="ECO:0000313" key="4">
    <source>
        <dbReference type="Proteomes" id="UP001198163"/>
    </source>
</evidence>
<protein>
    <submittedName>
        <fullName evidence="3">Metallophosphoesterase</fullName>
    </submittedName>
</protein>
<keyword evidence="1" id="KW-0175">Coiled coil</keyword>
<keyword evidence="4" id="KW-1185">Reference proteome</keyword>
<proteinExistence type="predicted"/>
<dbReference type="Pfam" id="PF00149">
    <property type="entry name" value="Metallophos"/>
    <property type="match status" value="1"/>
</dbReference>
<organism evidence="3 4">
    <name type="scientific">Teretinema zuelzerae</name>
    <dbReference type="NCBI Taxonomy" id="156"/>
    <lineage>
        <taxon>Bacteria</taxon>
        <taxon>Pseudomonadati</taxon>
        <taxon>Spirochaetota</taxon>
        <taxon>Spirochaetia</taxon>
        <taxon>Spirochaetales</taxon>
        <taxon>Treponemataceae</taxon>
        <taxon>Teretinema</taxon>
    </lineage>
</organism>
<sequence>MKYSEFHQFFRKFLSECPEEELDPARSYVFLSDLHMGNGGSRDDLVRHRALMENSLAKWYLEQNYILVLNGDIEDSNKFPLHSIRSAWKDLLEIFGEFAKRGNLRKIVGNHDYELLVERNYPWKLYEGLVFKFGSRKIFAFHGHQASNLYVAFDFLSRFLIRWFLRPLHIRNITVSRDSRRRFRTEKRIYRAALDSGIVAIAGHTHRPLFESMSKFDHLKLLLENLLSVYVNAPEEKKEELERQILLYRREMEELARVKEKKRKTQSLYGDGPFLLPCLFNSGSATSKNGFNALEIRNGIISLVYWTEGRDNRPYILEESRESGTVDGRFFRYTLQSDALEAVFTRLELLGDFPSGADEPGE</sequence>
<dbReference type="Proteomes" id="UP001198163">
    <property type="component" value="Unassembled WGS sequence"/>
</dbReference>
<dbReference type="RefSeq" id="WP_230755694.1">
    <property type="nucleotide sequence ID" value="NZ_JAINWA010000003.1"/>
</dbReference>
<dbReference type="Gene3D" id="3.60.21.10">
    <property type="match status" value="1"/>
</dbReference>
<evidence type="ECO:0000313" key="3">
    <source>
        <dbReference type="EMBL" id="MCD1654983.1"/>
    </source>
</evidence>
<dbReference type="GO" id="GO:0016787">
    <property type="term" value="F:hydrolase activity"/>
    <property type="evidence" value="ECO:0007669"/>
    <property type="project" value="InterPro"/>
</dbReference>
<name>A0AAE3EK69_9SPIR</name>
<feature type="coiled-coil region" evidence="1">
    <location>
        <begin position="238"/>
        <end position="268"/>
    </location>
</feature>
<gene>
    <name evidence="3" type="ORF">K7J14_09755</name>
</gene>
<evidence type="ECO:0000259" key="2">
    <source>
        <dbReference type="Pfam" id="PF00149"/>
    </source>
</evidence>
<reference evidence="3" key="1">
    <citation type="submission" date="2021-08" db="EMBL/GenBank/DDBJ databases">
        <title>Comparative analyses of Brucepasteria parasyntrophica and Teretinema zuelzerae.</title>
        <authorList>
            <person name="Song Y."/>
            <person name="Brune A."/>
        </authorList>
    </citation>
    <scope>NUCLEOTIDE SEQUENCE</scope>
    <source>
        <strain evidence="3">DSM 1903</strain>
    </source>
</reference>
<dbReference type="AlphaFoldDB" id="A0AAE3EK69"/>
<comment type="caution">
    <text evidence="3">The sequence shown here is derived from an EMBL/GenBank/DDBJ whole genome shotgun (WGS) entry which is preliminary data.</text>
</comment>
<feature type="domain" description="Calcineurin-like phosphoesterase" evidence="2">
    <location>
        <begin position="29"/>
        <end position="208"/>
    </location>
</feature>